<keyword evidence="2" id="KW-1185">Reference proteome</keyword>
<dbReference type="AlphaFoldDB" id="S8EPD2"/>
<evidence type="ECO:0000313" key="2">
    <source>
        <dbReference type="Proteomes" id="UP000015241"/>
    </source>
</evidence>
<dbReference type="HOGENOM" id="CLU_040574_0_0_1"/>
<dbReference type="InParanoid" id="S8EPD2"/>
<evidence type="ECO:0000313" key="1">
    <source>
        <dbReference type="EMBL" id="EPT04879.1"/>
    </source>
</evidence>
<dbReference type="OrthoDB" id="3238099at2759"/>
<gene>
    <name evidence="1" type="ORF">FOMPIDRAFT_1112917</name>
</gene>
<dbReference type="Gene3D" id="3.80.10.10">
    <property type="entry name" value="Ribonuclease Inhibitor"/>
    <property type="match status" value="1"/>
</dbReference>
<reference evidence="1 2" key="1">
    <citation type="journal article" date="2012" name="Science">
        <title>The Paleozoic origin of enzymatic lignin decomposition reconstructed from 31 fungal genomes.</title>
        <authorList>
            <person name="Floudas D."/>
            <person name="Binder M."/>
            <person name="Riley R."/>
            <person name="Barry K."/>
            <person name="Blanchette R.A."/>
            <person name="Henrissat B."/>
            <person name="Martinez A.T."/>
            <person name="Otillar R."/>
            <person name="Spatafora J.W."/>
            <person name="Yadav J.S."/>
            <person name="Aerts A."/>
            <person name="Benoit I."/>
            <person name="Boyd A."/>
            <person name="Carlson A."/>
            <person name="Copeland A."/>
            <person name="Coutinho P.M."/>
            <person name="de Vries R.P."/>
            <person name="Ferreira P."/>
            <person name="Findley K."/>
            <person name="Foster B."/>
            <person name="Gaskell J."/>
            <person name="Glotzer D."/>
            <person name="Gorecki P."/>
            <person name="Heitman J."/>
            <person name="Hesse C."/>
            <person name="Hori C."/>
            <person name="Igarashi K."/>
            <person name="Jurgens J.A."/>
            <person name="Kallen N."/>
            <person name="Kersten P."/>
            <person name="Kohler A."/>
            <person name="Kuees U."/>
            <person name="Kumar T.K.A."/>
            <person name="Kuo A."/>
            <person name="LaButti K."/>
            <person name="Larrondo L.F."/>
            <person name="Lindquist E."/>
            <person name="Ling A."/>
            <person name="Lombard V."/>
            <person name="Lucas S."/>
            <person name="Lundell T."/>
            <person name="Martin R."/>
            <person name="McLaughlin D.J."/>
            <person name="Morgenstern I."/>
            <person name="Morin E."/>
            <person name="Murat C."/>
            <person name="Nagy L.G."/>
            <person name="Nolan M."/>
            <person name="Ohm R.A."/>
            <person name="Patyshakuliyeva A."/>
            <person name="Rokas A."/>
            <person name="Ruiz-Duenas F.J."/>
            <person name="Sabat G."/>
            <person name="Salamov A."/>
            <person name="Samejima M."/>
            <person name="Schmutz J."/>
            <person name="Slot J.C."/>
            <person name="St John F."/>
            <person name="Stenlid J."/>
            <person name="Sun H."/>
            <person name="Sun S."/>
            <person name="Syed K."/>
            <person name="Tsang A."/>
            <person name="Wiebenga A."/>
            <person name="Young D."/>
            <person name="Pisabarro A."/>
            <person name="Eastwood D.C."/>
            <person name="Martin F."/>
            <person name="Cullen D."/>
            <person name="Grigoriev I.V."/>
            <person name="Hibbett D.S."/>
        </authorList>
    </citation>
    <scope>NUCLEOTIDE SEQUENCE</scope>
    <source>
        <strain evidence="2">FP-58527</strain>
    </source>
</reference>
<accession>S8EPD2</accession>
<dbReference type="SUPFAM" id="SSF52047">
    <property type="entry name" value="RNI-like"/>
    <property type="match status" value="1"/>
</dbReference>
<proteinExistence type="predicted"/>
<dbReference type="Proteomes" id="UP000015241">
    <property type="component" value="Unassembled WGS sequence"/>
</dbReference>
<dbReference type="EMBL" id="KE504125">
    <property type="protein sequence ID" value="EPT04879.1"/>
    <property type="molecule type" value="Genomic_DNA"/>
</dbReference>
<organism evidence="1 2">
    <name type="scientific">Fomitopsis schrenkii</name>
    <name type="common">Brown rot fungus</name>
    <dbReference type="NCBI Taxonomy" id="2126942"/>
    <lineage>
        <taxon>Eukaryota</taxon>
        <taxon>Fungi</taxon>
        <taxon>Dikarya</taxon>
        <taxon>Basidiomycota</taxon>
        <taxon>Agaricomycotina</taxon>
        <taxon>Agaricomycetes</taxon>
        <taxon>Polyporales</taxon>
        <taxon>Fomitopsis</taxon>
    </lineage>
</organism>
<name>S8EPD2_FOMSC</name>
<protein>
    <recommendedName>
        <fullName evidence="3">F-box domain-containing protein</fullName>
    </recommendedName>
</protein>
<evidence type="ECO:0008006" key="3">
    <source>
        <dbReference type="Google" id="ProtNLM"/>
    </source>
</evidence>
<sequence length="486" mass="55414">MKAIPTKCVTTPPELWQMVISHLPRDTARECLFVSRMFHAFAASLLFSTLRLRFGSWQIGYGYTEEPPEEDSGCRSCCILLRIITDPVFASYVKHLQIIAFPDHNATFELCCIVRAIGCLHNLQTLQWRSCLKHMIPTAELLETLASSCTSLRRIGLPYVTTILRSSTRSLTRLPIASLSVYPSYQDDSASESAEDEYRRFRAPLLLLLDGHRGSITRLSIFSSALWDCPIHILQDLEELWIYTARDLSNATLLFHHCARLKSLSVHTSYEVPVLDIVAEFIDVLAAHPTGLPGLTHFKLRTAEVSREQFEHLARFVGEKKKLRCLDCCSLCHSTEEMWPLLSALRSLPCLEVLGLDLPFIAVTTEYYQVLRRMFPEGITALRLNFEYDDYADDWTSLPKLAFAHIADNASNPLVETRDFAAEANKLQLVGHRAFFHEIRRVGNEVELGPHWSDTKLQFPTVDDFGNEDWVWLMEGHGLLNEFSYD</sequence>
<dbReference type="InterPro" id="IPR032675">
    <property type="entry name" value="LRR_dom_sf"/>
</dbReference>